<keyword evidence="2" id="KW-0238">DNA-binding</keyword>
<feature type="region of interest" description="Disordered" evidence="3">
    <location>
        <begin position="175"/>
        <end position="238"/>
    </location>
</feature>
<sequence length="862" mass="90741">MGGEGKGRSSEAGLAREFAETQRKLNLSQNSRSWSADEDRALTELVKQYGAKNWSMMGSLINRTGKQCRERWMNHLDPHVKKGEWTEGEDYHIFKMVMDHGNRWADIARTMPGRTDNSVKNRFNSAIQHKWEKYKVRYKAEKMGTDTSMDVADASNQHEKLQKLDRQIFDRLAANKSMHPSLGIKRDKKTRQSTRNGSASSRSGGGDGGSGRCRAAMHDGSNKSGGNSPVHQPTSGAGGGLLSLLQAMSNGALSGDPQMAVLAQQMRAQGIALPPPGSEQSYAAYLAQGMGGQPPTIDSPAAIASGGDPSMEPNAAELERLNSLTLEQLVALAQHRYLWDNEKFDPRYRHHIQNMIQHLLTALAQASPQPPFDTADDGSQGGVAGGAGGPFHPPAAPLQVKPESEEGTQGAGGDHEGLPDSHHGSEFVQQYYQHYGRREGDATGKEGQGEGDLAPYDAYAAVPAQTADGAYGGYGGYGAEAAGGFPNTSDPPLHPFLTPTGAASLSANPFEPLAAGQSGSAFGLDLSSYPHPYLYAAAASGEQSTKEKGGGSGEEDTKRRRLTRSYQSSSQSAYPDASARSAFGFPPSDVAHPPSLPEGDTSGRKKRKRRDDTPSPSKGDKSGNHMAEDGLERGTQPASPAGFLPEGTSSLELLHSGHDNALMASLVGGKAGGGRGSGSGSSPAGGGHQRLHGMMPMLDTLIPFHEAADVLTAGGHDLHPSSRSHPLLTLPFKTLTHPLPPDHSEGAASATTHTGSPSSTELLSTNKGAGGMVESSPGVLYTMRSLNGGSSSGRRPAPLSLQEVNGKHPMHMDGVTSSSTLPIAMELSDTPATIVPSEMAKGGGSPGKGGVTDHSWTVDKRD</sequence>
<dbReference type="PANTHER" id="PTHR45614">
    <property type="entry name" value="MYB PROTEIN-RELATED"/>
    <property type="match status" value="1"/>
</dbReference>
<reference evidence="6 7" key="1">
    <citation type="submission" date="2014-11" db="EMBL/GenBank/DDBJ databases">
        <authorList>
            <person name="Zhu J."/>
            <person name="Qi W."/>
            <person name="Song R."/>
        </authorList>
    </citation>
    <scope>NUCLEOTIDE SEQUENCE [LARGE SCALE GENOMIC DNA]</scope>
</reference>
<organism evidence="6 7">
    <name type="scientific">Vitrella brassicaformis (strain CCMP3155)</name>
    <dbReference type="NCBI Taxonomy" id="1169540"/>
    <lineage>
        <taxon>Eukaryota</taxon>
        <taxon>Sar</taxon>
        <taxon>Alveolata</taxon>
        <taxon>Colpodellida</taxon>
        <taxon>Vitrellaceae</taxon>
        <taxon>Vitrella</taxon>
    </lineage>
</organism>
<feature type="compositionally biased region" description="Gly residues" evidence="3">
    <location>
        <begin position="841"/>
        <end position="850"/>
    </location>
</feature>
<feature type="domain" description="HTH myb-type" evidence="5">
    <location>
        <begin position="81"/>
        <end position="131"/>
    </location>
</feature>
<dbReference type="InterPro" id="IPR050560">
    <property type="entry name" value="MYB_TF"/>
</dbReference>
<feature type="region of interest" description="Disordered" evidence="3">
    <location>
        <begin position="367"/>
        <end position="423"/>
    </location>
</feature>
<evidence type="ECO:0000259" key="5">
    <source>
        <dbReference type="PROSITE" id="PS51294"/>
    </source>
</evidence>
<evidence type="ECO:0000313" key="7">
    <source>
        <dbReference type="Proteomes" id="UP000041254"/>
    </source>
</evidence>
<keyword evidence="1" id="KW-0677">Repeat</keyword>
<dbReference type="EMBL" id="CDMY01000542">
    <property type="protein sequence ID" value="CEM21424.1"/>
    <property type="molecule type" value="Genomic_DNA"/>
</dbReference>
<feature type="domain" description="Myb-like" evidence="4">
    <location>
        <begin position="26"/>
        <end position="76"/>
    </location>
</feature>
<feature type="compositionally biased region" description="Gly residues" evidence="3">
    <location>
        <begin position="669"/>
        <end position="688"/>
    </location>
</feature>
<feature type="compositionally biased region" description="Gly residues" evidence="3">
    <location>
        <begin position="379"/>
        <end position="389"/>
    </location>
</feature>
<name>A0A0G4G1H5_VITBC</name>
<dbReference type="GO" id="GO:0000978">
    <property type="term" value="F:RNA polymerase II cis-regulatory region sequence-specific DNA binding"/>
    <property type="evidence" value="ECO:0007669"/>
    <property type="project" value="TreeGrafter"/>
</dbReference>
<dbReference type="SMART" id="SM00717">
    <property type="entry name" value="SANT"/>
    <property type="match status" value="2"/>
</dbReference>
<dbReference type="InterPro" id="IPR017930">
    <property type="entry name" value="Myb_dom"/>
</dbReference>
<dbReference type="STRING" id="1169540.A0A0G4G1H5"/>
<dbReference type="GO" id="GO:0000981">
    <property type="term" value="F:DNA-binding transcription factor activity, RNA polymerase II-specific"/>
    <property type="evidence" value="ECO:0007669"/>
    <property type="project" value="TreeGrafter"/>
</dbReference>
<evidence type="ECO:0000256" key="3">
    <source>
        <dbReference type="SAM" id="MobiDB-lite"/>
    </source>
</evidence>
<feature type="domain" description="HTH myb-type" evidence="5">
    <location>
        <begin position="32"/>
        <end position="80"/>
    </location>
</feature>
<feature type="compositionally biased region" description="Polar residues" evidence="3">
    <location>
        <begin position="222"/>
        <end position="234"/>
    </location>
</feature>
<keyword evidence="7" id="KW-1185">Reference proteome</keyword>
<evidence type="ECO:0000256" key="2">
    <source>
        <dbReference type="ARBA" id="ARBA00023125"/>
    </source>
</evidence>
<dbReference type="PROSITE" id="PS51294">
    <property type="entry name" value="HTH_MYB"/>
    <property type="match status" value="2"/>
</dbReference>
<gene>
    <name evidence="6" type="ORF">Vbra_16611</name>
</gene>
<feature type="region of interest" description="Disordered" evidence="3">
    <location>
        <begin position="732"/>
        <end position="776"/>
    </location>
</feature>
<evidence type="ECO:0000313" key="6">
    <source>
        <dbReference type="EMBL" id="CEM21424.1"/>
    </source>
</evidence>
<dbReference type="GO" id="GO:0005634">
    <property type="term" value="C:nucleus"/>
    <property type="evidence" value="ECO:0007669"/>
    <property type="project" value="TreeGrafter"/>
</dbReference>
<protein>
    <submittedName>
        <fullName evidence="6">Uncharacterized protein</fullName>
    </submittedName>
</protein>
<dbReference type="PROSITE" id="PS50090">
    <property type="entry name" value="MYB_LIKE"/>
    <property type="match status" value="2"/>
</dbReference>
<dbReference type="Pfam" id="PF13921">
    <property type="entry name" value="Myb_DNA-bind_6"/>
    <property type="match status" value="1"/>
</dbReference>
<dbReference type="AlphaFoldDB" id="A0A0G4G1H5"/>
<dbReference type="Proteomes" id="UP000041254">
    <property type="component" value="Unassembled WGS sequence"/>
</dbReference>
<dbReference type="InParanoid" id="A0A0G4G1H5"/>
<dbReference type="Gene3D" id="1.10.10.60">
    <property type="entry name" value="Homeodomain-like"/>
    <property type="match status" value="2"/>
</dbReference>
<feature type="domain" description="Myb-like" evidence="4">
    <location>
        <begin position="77"/>
        <end position="127"/>
    </location>
</feature>
<dbReference type="FunFam" id="1.10.10.60:FF:000010">
    <property type="entry name" value="Transcriptional activator Myb isoform A"/>
    <property type="match status" value="1"/>
</dbReference>
<accession>A0A0G4G1H5</accession>
<feature type="compositionally biased region" description="Basic and acidic residues" evidence="3">
    <location>
        <begin position="413"/>
        <end position="423"/>
    </location>
</feature>
<dbReference type="CDD" id="cd00167">
    <property type="entry name" value="SANT"/>
    <property type="match status" value="2"/>
</dbReference>
<feature type="compositionally biased region" description="Basic and acidic residues" evidence="3">
    <location>
        <begin position="610"/>
        <end position="632"/>
    </location>
</feature>
<feature type="compositionally biased region" description="Polar residues" evidence="3">
    <location>
        <begin position="749"/>
        <end position="767"/>
    </location>
</feature>
<dbReference type="VEuPathDB" id="CryptoDB:Vbra_16611"/>
<proteinExistence type="predicted"/>
<feature type="region of interest" description="Disordered" evidence="3">
    <location>
        <begin position="539"/>
        <end position="651"/>
    </location>
</feature>
<feature type="region of interest" description="Disordered" evidence="3">
    <location>
        <begin position="665"/>
        <end position="692"/>
    </location>
</feature>
<evidence type="ECO:0000259" key="4">
    <source>
        <dbReference type="PROSITE" id="PS50090"/>
    </source>
</evidence>
<evidence type="ECO:0000256" key="1">
    <source>
        <dbReference type="ARBA" id="ARBA00022737"/>
    </source>
</evidence>
<feature type="region of interest" description="Disordered" evidence="3">
    <location>
        <begin position="835"/>
        <end position="862"/>
    </location>
</feature>
<dbReference type="InterPro" id="IPR001005">
    <property type="entry name" value="SANT/Myb"/>
</dbReference>
<feature type="compositionally biased region" description="Polar residues" evidence="3">
    <location>
        <begin position="564"/>
        <end position="573"/>
    </location>
</feature>
<dbReference type="InterPro" id="IPR009057">
    <property type="entry name" value="Homeodomain-like_sf"/>
</dbReference>
<dbReference type="OrthoDB" id="2143914at2759"/>
<dbReference type="SUPFAM" id="SSF46689">
    <property type="entry name" value="Homeodomain-like"/>
    <property type="match status" value="1"/>
</dbReference>
<dbReference type="PANTHER" id="PTHR45614:SF232">
    <property type="entry name" value="TRANSCRIPTION FACTOR MYB3R-2"/>
    <property type="match status" value="1"/>
</dbReference>